<feature type="binding site" evidence="10">
    <location>
        <begin position="42"/>
        <end position="43"/>
    </location>
    <ligand>
        <name>NAD(+)</name>
        <dbReference type="ChEBI" id="CHEBI:57540"/>
    </ligand>
</feature>
<keyword evidence="13" id="KW-0812">Transmembrane</keyword>
<evidence type="ECO:0000256" key="9">
    <source>
        <dbReference type="PIRSR" id="PIRSR000149-1"/>
    </source>
</evidence>
<comment type="pathway">
    <text evidence="1">Carbohydrate degradation; glycolysis; pyruvate from D-glyceraldehyde 3-phosphate: step 1/5.</text>
</comment>
<dbReference type="GO" id="GO:0051287">
    <property type="term" value="F:NAD binding"/>
    <property type="evidence" value="ECO:0007669"/>
    <property type="project" value="InterPro"/>
</dbReference>
<organism evidence="15 16">
    <name type="scientific">Bombus impatiens</name>
    <name type="common">Bumblebee</name>
    <dbReference type="NCBI Taxonomy" id="132113"/>
    <lineage>
        <taxon>Eukaryota</taxon>
        <taxon>Metazoa</taxon>
        <taxon>Ecdysozoa</taxon>
        <taxon>Arthropoda</taxon>
        <taxon>Hexapoda</taxon>
        <taxon>Insecta</taxon>
        <taxon>Pterygota</taxon>
        <taxon>Neoptera</taxon>
        <taxon>Endopterygota</taxon>
        <taxon>Hymenoptera</taxon>
        <taxon>Apocrita</taxon>
        <taxon>Aculeata</taxon>
        <taxon>Apoidea</taxon>
        <taxon>Anthophila</taxon>
        <taxon>Apidae</taxon>
        <taxon>Bombus</taxon>
        <taxon>Pyrobombus</taxon>
    </lineage>
</organism>
<dbReference type="OrthoDB" id="1152826at2759"/>
<name>A0A6P6FA58_BOMIM</name>
<dbReference type="PIRSF" id="PIRSF000149">
    <property type="entry name" value="GAP_DH"/>
    <property type="match status" value="1"/>
</dbReference>
<keyword evidence="5" id="KW-0560">Oxidoreductase</keyword>
<dbReference type="SUPFAM" id="SSF55347">
    <property type="entry name" value="Glyceraldehyde-3-phosphate dehydrogenase-like, C-terminal domain"/>
    <property type="match status" value="1"/>
</dbReference>
<dbReference type="SUPFAM" id="SSF51735">
    <property type="entry name" value="NAD(P)-binding Rossmann-fold domains"/>
    <property type="match status" value="1"/>
</dbReference>
<dbReference type="GO" id="GO:0019682">
    <property type="term" value="P:glyceraldehyde-3-phosphate metabolic process"/>
    <property type="evidence" value="ECO:0007669"/>
    <property type="project" value="UniProtKB-ARBA"/>
</dbReference>
<dbReference type="InterPro" id="IPR020829">
    <property type="entry name" value="GlycerAld_3-P_DH_cat"/>
</dbReference>
<feature type="domain" description="Glyceraldehyde 3-phosphate dehydrogenase NAD(P) binding" evidence="14">
    <location>
        <begin position="33"/>
        <end position="181"/>
    </location>
</feature>
<feature type="active site" description="Nucleophile" evidence="9">
    <location>
        <position position="181"/>
    </location>
</feature>
<feature type="site" description="Activates thiol group during catalysis" evidence="11">
    <location>
        <position position="208"/>
    </location>
</feature>
<dbReference type="Pfam" id="PF00044">
    <property type="entry name" value="Gp_dh_N"/>
    <property type="match status" value="1"/>
</dbReference>
<evidence type="ECO:0000256" key="8">
    <source>
        <dbReference type="ARBA" id="ARBA00047698"/>
    </source>
</evidence>
<comment type="catalytic activity">
    <reaction evidence="8">
        <text>D-glyceraldehyde 3-phosphate + phosphate + NAD(+) = (2R)-3-phospho-glyceroyl phosphate + NADH + H(+)</text>
        <dbReference type="Rhea" id="RHEA:10300"/>
        <dbReference type="ChEBI" id="CHEBI:15378"/>
        <dbReference type="ChEBI" id="CHEBI:43474"/>
        <dbReference type="ChEBI" id="CHEBI:57540"/>
        <dbReference type="ChEBI" id="CHEBI:57604"/>
        <dbReference type="ChEBI" id="CHEBI:57945"/>
        <dbReference type="ChEBI" id="CHEBI:59776"/>
        <dbReference type="EC" id="1.2.1.12"/>
    </reaction>
</comment>
<evidence type="ECO:0000256" key="1">
    <source>
        <dbReference type="ARBA" id="ARBA00004869"/>
    </source>
</evidence>
<dbReference type="InterPro" id="IPR020831">
    <property type="entry name" value="GlycerAld/Erythrose_P_DH"/>
</dbReference>
<keyword evidence="6 10" id="KW-0520">NAD</keyword>
<protein>
    <recommendedName>
        <fullName evidence="4">glyceraldehyde-3-phosphate dehydrogenase (phosphorylating)</fullName>
        <ecNumber evidence="4">1.2.1.12</ecNumber>
    </recommendedName>
</protein>
<dbReference type="GO" id="GO:0006096">
    <property type="term" value="P:glycolytic process"/>
    <property type="evidence" value="ECO:0007669"/>
    <property type="project" value="UniProtKB-KW"/>
</dbReference>
<dbReference type="PANTHER" id="PTHR10836">
    <property type="entry name" value="GLYCERALDEHYDE 3-PHOSPHATE DEHYDROGENASE"/>
    <property type="match status" value="1"/>
</dbReference>
<dbReference type="InterPro" id="IPR036291">
    <property type="entry name" value="NAD(P)-bd_dom_sf"/>
</dbReference>
<gene>
    <name evidence="16" type="primary">LOC100744688</name>
</gene>
<sequence>MIPKIHIFIHEYFLIFLTLRLKCILFLRYYFIPFVGINGFGRIGRMCLRACLEKDVTVKMINDPYISTDYMIYLFKFDSTHGPYPVKLECENGFIIIGDNKIATSQEKNPCKINWREAGVTYVIEATGLFTTLEKASLHMDGGAKRVIITAPSIDASMIVYGVNHACYDPKKGKIISAASCTTNCAAPIIRLMHDKFDVIEVMISSVHALTSMQRTLDGPLERGKLWRDGRGALQNIIPTSSGAAKSLDKIIPELKGKISAIAFRVPIPNVSLCDMTFRVNKPTTYEEVKEAMKTASENDLNGILGYTDDDCVSSDFNKTSFSCIFDAKAGIPQTSTFIKVVAWYDNEYGYAHRIVDLIQYMYQVDSGNIPVPVQELDESED</sequence>
<comment type="similarity">
    <text evidence="2 12">Belongs to the glyceraldehyde-3-phosphate dehydrogenase family.</text>
</comment>
<dbReference type="PANTHER" id="PTHR10836:SF76">
    <property type="entry name" value="GLYCERALDEHYDE-3-PHOSPHATE DEHYDROGENASE-RELATED"/>
    <property type="match status" value="1"/>
</dbReference>
<dbReference type="GeneID" id="100744688"/>
<evidence type="ECO:0000256" key="7">
    <source>
        <dbReference type="ARBA" id="ARBA00023152"/>
    </source>
</evidence>
<evidence type="ECO:0000256" key="10">
    <source>
        <dbReference type="PIRSR" id="PIRSR000149-3"/>
    </source>
</evidence>
<feature type="binding site" evidence="10">
    <location>
        <position position="150"/>
    </location>
    <ligand>
        <name>NAD(+)</name>
        <dbReference type="ChEBI" id="CHEBI:57540"/>
    </ligand>
</feature>
<evidence type="ECO:0000313" key="16">
    <source>
        <dbReference type="RefSeq" id="XP_024223033.2"/>
    </source>
</evidence>
<evidence type="ECO:0000259" key="14">
    <source>
        <dbReference type="SMART" id="SM00846"/>
    </source>
</evidence>
<dbReference type="PRINTS" id="PR00078">
    <property type="entry name" value="G3PDHDRGNASE"/>
</dbReference>
<evidence type="ECO:0000256" key="5">
    <source>
        <dbReference type="ARBA" id="ARBA00023002"/>
    </source>
</evidence>
<reference evidence="16" key="1">
    <citation type="submission" date="2025-08" db="UniProtKB">
        <authorList>
            <consortium name="RefSeq"/>
        </authorList>
    </citation>
    <scope>IDENTIFICATION</scope>
</reference>
<dbReference type="CDD" id="cd05214">
    <property type="entry name" value="GAPDH_I_N"/>
    <property type="match status" value="1"/>
</dbReference>
<dbReference type="Gene3D" id="3.40.50.720">
    <property type="entry name" value="NAD(P)-binding Rossmann-like Domain"/>
    <property type="match status" value="1"/>
</dbReference>
<comment type="subunit">
    <text evidence="3">Homotetramer.</text>
</comment>
<dbReference type="AlphaFoldDB" id="A0A6P6FA58"/>
<keyword evidence="13" id="KW-1133">Transmembrane helix</keyword>
<feature type="transmembrane region" description="Helical" evidence="13">
    <location>
        <begin position="12"/>
        <end position="31"/>
    </location>
</feature>
<dbReference type="CDD" id="cd18126">
    <property type="entry name" value="GAPDH_I_C"/>
    <property type="match status" value="1"/>
</dbReference>
<dbReference type="InterPro" id="IPR020828">
    <property type="entry name" value="GlycerAld_3-P_DH_NAD(P)-bd"/>
</dbReference>
<evidence type="ECO:0000256" key="3">
    <source>
        <dbReference type="ARBA" id="ARBA00011881"/>
    </source>
</evidence>
<dbReference type="FunFam" id="3.40.50.720:FF:000266">
    <property type="entry name" value="Glyceraldehyde-3-phosphate dehydrogenase"/>
    <property type="match status" value="1"/>
</dbReference>
<dbReference type="KEGG" id="bim:100744688"/>
<keyword evidence="7" id="KW-0324">Glycolysis</keyword>
<dbReference type="Gene3D" id="3.30.360.10">
    <property type="entry name" value="Dihydrodipicolinate Reductase, domain 2"/>
    <property type="match status" value="1"/>
</dbReference>
<dbReference type="RefSeq" id="XP_024223033.2">
    <property type="nucleotide sequence ID" value="XM_024367265.2"/>
</dbReference>
<dbReference type="SMART" id="SM00846">
    <property type="entry name" value="Gp_dh_N"/>
    <property type="match status" value="1"/>
</dbReference>
<evidence type="ECO:0000256" key="11">
    <source>
        <dbReference type="PIRSR" id="PIRSR000149-4"/>
    </source>
</evidence>
<keyword evidence="13" id="KW-0472">Membrane</keyword>
<dbReference type="GO" id="GO:0006006">
    <property type="term" value="P:glucose metabolic process"/>
    <property type="evidence" value="ECO:0007669"/>
    <property type="project" value="InterPro"/>
</dbReference>
<evidence type="ECO:0000256" key="12">
    <source>
        <dbReference type="RuleBase" id="RU000397"/>
    </source>
</evidence>
<evidence type="ECO:0000256" key="13">
    <source>
        <dbReference type="SAM" id="Phobius"/>
    </source>
</evidence>
<evidence type="ECO:0000256" key="4">
    <source>
        <dbReference type="ARBA" id="ARBA00013119"/>
    </source>
</evidence>
<evidence type="ECO:0000256" key="6">
    <source>
        <dbReference type="ARBA" id="ARBA00023027"/>
    </source>
</evidence>
<dbReference type="NCBIfam" id="TIGR01534">
    <property type="entry name" value="GAPDH-I"/>
    <property type="match status" value="1"/>
</dbReference>
<dbReference type="GO" id="GO:0005829">
    <property type="term" value="C:cytosol"/>
    <property type="evidence" value="ECO:0007669"/>
    <property type="project" value="TreeGrafter"/>
</dbReference>
<dbReference type="EC" id="1.2.1.12" evidence="4"/>
<dbReference type="InterPro" id="IPR006424">
    <property type="entry name" value="Glyceraldehyde-3-P_DH_1"/>
</dbReference>
<feature type="binding site" evidence="10">
    <location>
        <position position="347"/>
    </location>
    <ligand>
        <name>NAD(+)</name>
        <dbReference type="ChEBI" id="CHEBI:57540"/>
    </ligand>
</feature>
<dbReference type="Pfam" id="PF02800">
    <property type="entry name" value="Gp_dh_C"/>
    <property type="match status" value="1"/>
</dbReference>
<dbReference type="GO" id="GO:0050661">
    <property type="term" value="F:NADP binding"/>
    <property type="evidence" value="ECO:0007669"/>
    <property type="project" value="InterPro"/>
</dbReference>
<evidence type="ECO:0000313" key="15">
    <source>
        <dbReference type="Proteomes" id="UP000515180"/>
    </source>
</evidence>
<keyword evidence="15" id="KW-1185">Reference proteome</keyword>
<proteinExistence type="inferred from homology"/>
<feature type="binding site" evidence="10">
    <location>
        <position position="63"/>
    </location>
    <ligand>
        <name>NAD(+)</name>
        <dbReference type="ChEBI" id="CHEBI:57540"/>
    </ligand>
</feature>
<keyword evidence="10" id="KW-0547">Nucleotide-binding</keyword>
<dbReference type="Proteomes" id="UP000515180">
    <property type="component" value="Unplaced"/>
</dbReference>
<evidence type="ECO:0000256" key="2">
    <source>
        <dbReference type="ARBA" id="ARBA00007406"/>
    </source>
</evidence>
<accession>A0A6P6FA58</accession>
<dbReference type="FunFam" id="3.30.360.10:FF:000001">
    <property type="entry name" value="Glyceraldehyde-3-phosphate dehydrogenase"/>
    <property type="match status" value="1"/>
</dbReference>
<dbReference type="GO" id="GO:0004365">
    <property type="term" value="F:glyceraldehyde-3-phosphate dehydrogenase (NAD+) (phosphorylating) activity"/>
    <property type="evidence" value="ECO:0007669"/>
    <property type="project" value="UniProtKB-EC"/>
</dbReference>